<gene>
    <name evidence="2" type="ORF">NQ317_005100</name>
</gene>
<name>A0ABQ9JH23_9CUCU</name>
<protein>
    <recommendedName>
        <fullName evidence="4">Salivary secreted peptide</fullName>
    </recommendedName>
</protein>
<evidence type="ECO:0000313" key="2">
    <source>
        <dbReference type="EMBL" id="KAJ8976928.1"/>
    </source>
</evidence>
<reference evidence="2" key="1">
    <citation type="journal article" date="2023" name="Insect Mol. Biol.">
        <title>Genome sequencing provides insights into the evolution of gene families encoding plant cell wall-degrading enzymes in longhorned beetles.</title>
        <authorList>
            <person name="Shin N.R."/>
            <person name="Okamura Y."/>
            <person name="Kirsch R."/>
            <person name="Pauchet Y."/>
        </authorList>
    </citation>
    <scope>NUCLEOTIDE SEQUENCE</scope>
    <source>
        <strain evidence="2">MMC_N1</strain>
    </source>
</reference>
<feature type="signal peptide" evidence="1">
    <location>
        <begin position="1"/>
        <end position="20"/>
    </location>
</feature>
<accession>A0ABQ9JH23</accession>
<dbReference type="PANTHER" id="PTHR37685:SF1">
    <property type="entry name" value="GEO11136P1-RELATED"/>
    <property type="match status" value="1"/>
</dbReference>
<organism evidence="2 3">
    <name type="scientific">Molorchus minor</name>
    <dbReference type="NCBI Taxonomy" id="1323400"/>
    <lineage>
        <taxon>Eukaryota</taxon>
        <taxon>Metazoa</taxon>
        <taxon>Ecdysozoa</taxon>
        <taxon>Arthropoda</taxon>
        <taxon>Hexapoda</taxon>
        <taxon>Insecta</taxon>
        <taxon>Pterygota</taxon>
        <taxon>Neoptera</taxon>
        <taxon>Endopterygota</taxon>
        <taxon>Coleoptera</taxon>
        <taxon>Polyphaga</taxon>
        <taxon>Cucujiformia</taxon>
        <taxon>Chrysomeloidea</taxon>
        <taxon>Cerambycidae</taxon>
        <taxon>Lamiinae</taxon>
        <taxon>Monochamini</taxon>
        <taxon>Molorchus</taxon>
    </lineage>
</organism>
<evidence type="ECO:0000313" key="3">
    <source>
        <dbReference type="Proteomes" id="UP001162164"/>
    </source>
</evidence>
<comment type="caution">
    <text evidence="2">The sequence shown here is derived from an EMBL/GenBank/DDBJ whole genome shotgun (WGS) entry which is preliminary data.</text>
</comment>
<dbReference type="PANTHER" id="PTHR37685">
    <property type="entry name" value="GEO11136P1-RELATED"/>
    <property type="match status" value="1"/>
</dbReference>
<sequence>MSATTFFVYIVVLLASFCDGFVCPRSVDSHNIDQCDMTKANLALLQTNVYEPAAFLSTVKRTVTYPETIPDEKHIISCIKVTNLDASDNGGYPKIINGGIGSYDVQLLLVSQWSRPLNFRIEIWAEY</sequence>
<dbReference type="EMBL" id="JAPWTJ010000610">
    <property type="protein sequence ID" value="KAJ8976928.1"/>
    <property type="molecule type" value="Genomic_DNA"/>
</dbReference>
<evidence type="ECO:0008006" key="4">
    <source>
        <dbReference type="Google" id="ProtNLM"/>
    </source>
</evidence>
<dbReference type="Pfam" id="PF15868">
    <property type="entry name" value="MBF2"/>
    <property type="match status" value="1"/>
</dbReference>
<keyword evidence="3" id="KW-1185">Reference proteome</keyword>
<keyword evidence="1" id="KW-0732">Signal</keyword>
<proteinExistence type="predicted"/>
<dbReference type="InterPro" id="IPR031734">
    <property type="entry name" value="MBF2"/>
</dbReference>
<dbReference type="Proteomes" id="UP001162164">
    <property type="component" value="Unassembled WGS sequence"/>
</dbReference>
<evidence type="ECO:0000256" key="1">
    <source>
        <dbReference type="SAM" id="SignalP"/>
    </source>
</evidence>
<feature type="chain" id="PRO_5045986154" description="Salivary secreted peptide" evidence="1">
    <location>
        <begin position="21"/>
        <end position="127"/>
    </location>
</feature>